<dbReference type="InterPro" id="IPR009008">
    <property type="entry name" value="Val/Leu/Ile-tRNA-synth_edit"/>
</dbReference>
<dbReference type="GO" id="GO:0004823">
    <property type="term" value="F:leucine-tRNA ligase activity"/>
    <property type="evidence" value="ECO:0007669"/>
    <property type="project" value="UniProtKB-UniRule"/>
</dbReference>
<dbReference type="EC" id="6.1.1.4" evidence="9"/>
<dbReference type="Gene3D" id="1.10.730.10">
    <property type="entry name" value="Isoleucyl-tRNA Synthetase, Domain 1"/>
    <property type="match status" value="1"/>
</dbReference>
<dbReference type="InterPro" id="IPR001412">
    <property type="entry name" value="aa-tRNA-synth_I_CS"/>
</dbReference>
<evidence type="ECO:0000256" key="6">
    <source>
        <dbReference type="ARBA" id="ARBA00022917"/>
    </source>
</evidence>
<sequence length="968" mass="111722">MRYEPKKIEAKWQRRWLKEKTYEPDFLRAGRPFYNLMMFPYPSAEGLHVGNMYAFTGADIFGRFKRMQGHDVFEPIGLDGFGIHSENYALKINRHPADQAKVSEKNFYRQLQMLGNGFAWEERLETYDPAYYRWTQWIFTEMFRRGLAYRKKSPVNWCPSCKTVLADEQVLLARRSPGEGGVGECERCGTKVVKKDLEQWFFRITKYAPRLLKNLDKIDWSERIKVAQRNWIGRSEGALIKFQIPKSKFQIEVFTTRPDTLLGATYTVLAPEHPFIEQLAEHIKNFAAVKRYVERAKTKKEDERIAEGKTKTGVELKGIKAINPANGKAIPVWAADYVLGHVGTGAIMAVPAHDERDYDFARKFKLPIVDVIEPVFTQTTEPGKVIRGLPFEHRNAIIAIVEHWSEKKIIALKWKEVAWGTFITGGIENGQTPVAAAKAEIREETGFLYPELIADFGVVHGKFYHVPKRVNRFAHSRVLYFKLRNGKRKEISPEESNRHEIRWLTRQELKKFLTPDTHQHALELLEGKRVYTGGGILCNSGKFDGMDSEKAKWAITKAVGGSRRATYRLRDWLISRQRYWGPPIPMIHCVSCAASRRGERKDMPGWYAAPDKDLPVKLPHIKNFRPTGTGKSPLAAVEKFWRVRCPKCRSWARRETDVSDTFLDSAWYYLRYPSLRTKTRPWDRAITRKWFPVDMYIGGAEHAVLHLLYVRFLAMVFHDWGMLHFEEPFKKFRAHGLLIKDGAKMSKSRGNVVNPDEYIRAYGADALRMYLMFLGPFEQGGDFRDTGIRGITRFLERVWRLAQARGKTTFGGGSELDGPAHKAIAKITADIAGLQYNTAISSLMVLLNAIEERPEAAAREHISIFLRLLAPFAPHITEELWYSILGQKKSIHLSRWPEADERFLKSERMTIVIQVNGKVRDRMEIDAATSHEAVRELALARPQIKEWLQDKPIRKLIYVPRRIVNIVL</sequence>
<comment type="similarity">
    <text evidence="1 9">Belongs to the class-I aminoacyl-tRNA synthetase family.</text>
</comment>
<dbReference type="InterPro" id="IPR000086">
    <property type="entry name" value="NUDIX_hydrolase_dom"/>
</dbReference>
<protein>
    <recommendedName>
        <fullName evidence="9">Leucine--tRNA ligase</fullName>
        <ecNumber evidence="9">6.1.1.4</ecNumber>
    </recommendedName>
    <alternativeName>
        <fullName evidence="9">Leucyl-tRNA synthetase</fullName>
        <shortName evidence="9">LeuRS</shortName>
    </alternativeName>
</protein>
<dbReference type="CDD" id="cd07958">
    <property type="entry name" value="Anticodon_Ia_Leu_BEm"/>
    <property type="match status" value="1"/>
</dbReference>
<accession>A0A933DR90</accession>
<dbReference type="Proteomes" id="UP000704960">
    <property type="component" value="Unassembled WGS sequence"/>
</dbReference>
<evidence type="ECO:0000256" key="3">
    <source>
        <dbReference type="ARBA" id="ARBA00022598"/>
    </source>
</evidence>
<dbReference type="InterPro" id="IPR002302">
    <property type="entry name" value="Leu-tRNA-ligase"/>
</dbReference>
<dbReference type="InterPro" id="IPR015797">
    <property type="entry name" value="NUDIX_hydrolase-like_dom_sf"/>
</dbReference>
<keyword evidence="5 9" id="KW-0067">ATP-binding</keyword>
<evidence type="ECO:0000256" key="8">
    <source>
        <dbReference type="ARBA" id="ARBA00047469"/>
    </source>
</evidence>
<dbReference type="Gene3D" id="3.10.20.590">
    <property type="match status" value="1"/>
</dbReference>
<dbReference type="SUPFAM" id="SSF55811">
    <property type="entry name" value="Nudix"/>
    <property type="match status" value="1"/>
</dbReference>
<dbReference type="GO" id="GO:0002161">
    <property type="term" value="F:aminoacyl-tRNA deacylase activity"/>
    <property type="evidence" value="ECO:0007669"/>
    <property type="project" value="InterPro"/>
</dbReference>
<dbReference type="GO" id="GO:0005829">
    <property type="term" value="C:cytosol"/>
    <property type="evidence" value="ECO:0007669"/>
    <property type="project" value="TreeGrafter"/>
</dbReference>
<evidence type="ECO:0000256" key="9">
    <source>
        <dbReference type="HAMAP-Rule" id="MF_00049"/>
    </source>
</evidence>
<evidence type="ECO:0000256" key="5">
    <source>
        <dbReference type="ARBA" id="ARBA00022840"/>
    </source>
</evidence>
<keyword evidence="3 9" id="KW-0436">Ligase</keyword>
<comment type="subcellular location">
    <subcellularLocation>
        <location evidence="9">Cytoplasm</location>
    </subcellularLocation>
</comment>
<reference evidence="11" key="1">
    <citation type="submission" date="2020-07" db="EMBL/GenBank/DDBJ databases">
        <title>Huge and variable diversity of episymbiotic CPR bacteria and DPANN archaea in groundwater ecosystems.</title>
        <authorList>
            <person name="He C.Y."/>
            <person name="Keren R."/>
            <person name="Whittaker M."/>
            <person name="Farag I.F."/>
            <person name="Doudna J."/>
            <person name="Cate J.H.D."/>
            <person name="Banfield J.F."/>
        </authorList>
    </citation>
    <scope>NUCLEOTIDE SEQUENCE</scope>
    <source>
        <strain evidence="11">NC_groundwater_1226_Ag_S-0.1um_59_124</strain>
    </source>
</reference>
<dbReference type="PANTHER" id="PTHR43740:SF2">
    <property type="entry name" value="LEUCINE--TRNA LIGASE, MITOCHONDRIAL"/>
    <property type="match status" value="1"/>
</dbReference>
<gene>
    <name evidence="9" type="primary">leuS</name>
    <name evidence="11" type="ORF">HY474_00460</name>
</gene>
<dbReference type="Gene3D" id="3.90.79.10">
    <property type="entry name" value="Nucleoside Triphosphate Pyrophosphohydrolase"/>
    <property type="match status" value="1"/>
</dbReference>
<dbReference type="SUPFAM" id="SSF47323">
    <property type="entry name" value="Anticodon-binding domain of a subclass of class I aminoacyl-tRNA synthetases"/>
    <property type="match status" value="1"/>
</dbReference>
<dbReference type="PROSITE" id="PS51462">
    <property type="entry name" value="NUDIX"/>
    <property type="match status" value="1"/>
</dbReference>
<comment type="caution">
    <text evidence="11">The sequence shown here is derived from an EMBL/GenBank/DDBJ whole genome shotgun (WGS) entry which is preliminary data.</text>
</comment>
<dbReference type="Gene3D" id="3.90.740.10">
    <property type="entry name" value="Valyl/Leucyl/Isoleucyl-tRNA synthetase, editing domain"/>
    <property type="match status" value="1"/>
</dbReference>
<keyword evidence="4 9" id="KW-0547">Nucleotide-binding</keyword>
<dbReference type="PANTHER" id="PTHR43740">
    <property type="entry name" value="LEUCYL-TRNA SYNTHETASE"/>
    <property type="match status" value="1"/>
</dbReference>
<keyword evidence="6 9" id="KW-0648">Protein biosynthesis</keyword>
<evidence type="ECO:0000256" key="7">
    <source>
        <dbReference type="ARBA" id="ARBA00023146"/>
    </source>
</evidence>
<evidence type="ECO:0000259" key="10">
    <source>
        <dbReference type="PROSITE" id="PS51462"/>
    </source>
</evidence>
<dbReference type="FunFam" id="1.10.730.10:FF:000002">
    <property type="entry name" value="Leucine--tRNA ligase"/>
    <property type="match status" value="1"/>
</dbReference>
<dbReference type="InterPro" id="IPR025709">
    <property type="entry name" value="Leu_tRNA-synth_edit"/>
</dbReference>
<dbReference type="PROSITE" id="PS00178">
    <property type="entry name" value="AA_TRNA_LIGASE_I"/>
    <property type="match status" value="1"/>
</dbReference>
<dbReference type="Pfam" id="PF13603">
    <property type="entry name" value="tRNA-synt_1_2"/>
    <property type="match status" value="1"/>
</dbReference>
<comment type="catalytic activity">
    <reaction evidence="8 9">
        <text>tRNA(Leu) + L-leucine + ATP = L-leucyl-tRNA(Leu) + AMP + diphosphate</text>
        <dbReference type="Rhea" id="RHEA:11688"/>
        <dbReference type="Rhea" id="RHEA-COMP:9613"/>
        <dbReference type="Rhea" id="RHEA-COMP:9622"/>
        <dbReference type="ChEBI" id="CHEBI:30616"/>
        <dbReference type="ChEBI" id="CHEBI:33019"/>
        <dbReference type="ChEBI" id="CHEBI:57427"/>
        <dbReference type="ChEBI" id="CHEBI:78442"/>
        <dbReference type="ChEBI" id="CHEBI:78494"/>
        <dbReference type="ChEBI" id="CHEBI:456215"/>
        <dbReference type="EC" id="6.1.1.4"/>
    </reaction>
</comment>
<feature type="domain" description="Nudix hydrolase" evidence="10">
    <location>
        <begin position="391"/>
        <end position="526"/>
    </location>
</feature>
<evidence type="ECO:0000313" key="11">
    <source>
        <dbReference type="EMBL" id="MBI4132086.1"/>
    </source>
</evidence>
<dbReference type="Pfam" id="PF00293">
    <property type="entry name" value="NUDIX"/>
    <property type="match status" value="1"/>
</dbReference>
<feature type="binding site" evidence="9">
    <location>
        <position position="747"/>
    </location>
    <ligand>
        <name>ATP</name>
        <dbReference type="ChEBI" id="CHEBI:30616"/>
    </ligand>
</feature>
<dbReference type="FunFam" id="3.10.20.590:FF:000001">
    <property type="entry name" value="Leucine--tRNA ligase"/>
    <property type="match status" value="1"/>
</dbReference>
<dbReference type="GO" id="GO:0006429">
    <property type="term" value="P:leucyl-tRNA aminoacylation"/>
    <property type="evidence" value="ECO:0007669"/>
    <property type="project" value="UniProtKB-UniRule"/>
</dbReference>
<dbReference type="HAMAP" id="MF_00049_B">
    <property type="entry name" value="Leu_tRNA_synth_B"/>
    <property type="match status" value="1"/>
</dbReference>
<dbReference type="InterPro" id="IPR014729">
    <property type="entry name" value="Rossmann-like_a/b/a_fold"/>
</dbReference>
<dbReference type="AlphaFoldDB" id="A0A933DR90"/>
<dbReference type="SUPFAM" id="SSF50677">
    <property type="entry name" value="ValRS/IleRS/LeuRS editing domain"/>
    <property type="match status" value="1"/>
</dbReference>
<evidence type="ECO:0000256" key="1">
    <source>
        <dbReference type="ARBA" id="ARBA00005594"/>
    </source>
</evidence>
<dbReference type="EMBL" id="JACQMJ010000004">
    <property type="protein sequence ID" value="MBI4132086.1"/>
    <property type="molecule type" value="Genomic_DNA"/>
</dbReference>
<organism evidence="11 12">
    <name type="scientific">Candidatus Sungiibacteriota bacterium</name>
    <dbReference type="NCBI Taxonomy" id="2750080"/>
    <lineage>
        <taxon>Bacteria</taxon>
        <taxon>Candidatus Sungiibacteriota</taxon>
    </lineage>
</organism>
<evidence type="ECO:0000256" key="4">
    <source>
        <dbReference type="ARBA" id="ARBA00022741"/>
    </source>
</evidence>
<dbReference type="GO" id="GO:0005524">
    <property type="term" value="F:ATP binding"/>
    <property type="evidence" value="ECO:0007669"/>
    <property type="project" value="UniProtKB-UniRule"/>
</dbReference>
<dbReference type="Pfam" id="PF08264">
    <property type="entry name" value="Anticodon_1"/>
    <property type="match status" value="1"/>
</dbReference>
<dbReference type="InterPro" id="IPR009080">
    <property type="entry name" value="tRNAsynth_Ia_anticodon-bd"/>
</dbReference>
<proteinExistence type="inferred from homology"/>
<dbReference type="Gene3D" id="3.40.50.620">
    <property type="entry name" value="HUPs"/>
    <property type="match status" value="2"/>
</dbReference>
<dbReference type="SUPFAM" id="SSF52374">
    <property type="entry name" value="Nucleotidylyl transferase"/>
    <property type="match status" value="1"/>
</dbReference>
<comment type="caution">
    <text evidence="9">Lacks conserved residue(s) required for the propagation of feature annotation.</text>
</comment>
<evidence type="ECO:0000313" key="12">
    <source>
        <dbReference type="Proteomes" id="UP000704960"/>
    </source>
</evidence>
<dbReference type="InterPro" id="IPR002300">
    <property type="entry name" value="aa-tRNA-synth_Ia"/>
</dbReference>
<keyword evidence="2 9" id="KW-0963">Cytoplasm</keyword>
<name>A0A933DR90_9BACT</name>
<dbReference type="InterPro" id="IPR013155">
    <property type="entry name" value="M/V/L/I-tRNA-synth_anticd-bd"/>
</dbReference>
<keyword evidence="7 9" id="KW-0030">Aminoacyl-tRNA synthetase</keyword>
<dbReference type="Pfam" id="PF00133">
    <property type="entry name" value="tRNA-synt_1"/>
    <property type="match status" value="2"/>
</dbReference>
<dbReference type="PRINTS" id="PR00985">
    <property type="entry name" value="TRNASYNTHLEU"/>
</dbReference>
<evidence type="ECO:0000256" key="2">
    <source>
        <dbReference type="ARBA" id="ARBA00022490"/>
    </source>
</evidence>
<feature type="short sequence motif" description="'KMSKS' region" evidence="9">
    <location>
        <begin position="744"/>
        <end position="748"/>
    </location>
</feature>